<accession>A0A2D4IWM3</accession>
<sequence>MGPKWVCYTSNVSWMWKGLSFHIWISPCLLADQSKISDRFSETTQIKAERQLSAERTGPLDTKMALEMFSALRFMAVGKLLRNAFQLFSLTFCNGMLYILYILCAYFNPEE</sequence>
<keyword evidence="1" id="KW-0472">Membrane</keyword>
<organism evidence="2">
    <name type="scientific">Micrurus lemniscatus lemniscatus</name>
    <dbReference type="NCBI Taxonomy" id="129467"/>
    <lineage>
        <taxon>Eukaryota</taxon>
        <taxon>Metazoa</taxon>
        <taxon>Chordata</taxon>
        <taxon>Craniata</taxon>
        <taxon>Vertebrata</taxon>
        <taxon>Euteleostomi</taxon>
        <taxon>Lepidosauria</taxon>
        <taxon>Squamata</taxon>
        <taxon>Bifurcata</taxon>
        <taxon>Unidentata</taxon>
        <taxon>Episquamata</taxon>
        <taxon>Toxicofera</taxon>
        <taxon>Serpentes</taxon>
        <taxon>Colubroidea</taxon>
        <taxon>Elapidae</taxon>
        <taxon>Elapinae</taxon>
        <taxon>Micrurus</taxon>
    </lineage>
</organism>
<reference evidence="2" key="1">
    <citation type="submission" date="2017-07" db="EMBL/GenBank/DDBJ databases">
        <authorList>
            <person name="Mikheyev A."/>
            <person name="Grau M."/>
        </authorList>
    </citation>
    <scope>NUCLEOTIDE SEQUENCE</scope>
    <source>
        <tissue evidence="2">Venom_gland</tissue>
    </source>
</reference>
<name>A0A2D4IWM3_MICLE</name>
<keyword evidence="1" id="KW-0812">Transmembrane</keyword>
<protein>
    <submittedName>
        <fullName evidence="2">Uncharacterized protein</fullName>
    </submittedName>
</protein>
<evidence type="ECO:0000313" key="2">
    <source>
        <dbReference type="EMBL" id="LAA88484.1"/>
    </source>
</evidence>
<reference evidence="2" key="2">
    <citation type="submission" date="2017-11" db="EMBL/GenBank/DDBJ databases">
        <title>Coralsnake Venomics: Analyses of Venom Gland Transcriptomes and Proteomes of Six Brazilian Taxa.</title>
        <authorList>
            <person name="Aird S.D."/>
            <person name="Jorge da Silva N."/>
            <person name="Qiu L."/>
            <person name="Villar-Briones A."/>
            <person name="Aparecida-Saddi V."/>
            <person name="Campos-Telles M.P."/>
            <person name="Grau M."/>
            <person name="Mikheyev A.S."/>
        </authorList>
    </citation>
    <scope>NUCLEOTIDE SEQUENCE</scope>
    <source>
        <tissue evidence="2">Venom_gland</tissue>
    </source>
</reference>
<keyword evidence="1" id="KW-1133">Transmembrane helix</keyword>
<feature type="transmembrane region" description="Helical" evidence="1">
    <location>
        <begin position="87"/>
        <end position="108"/>
    </location>
</feature>
<proteinExistence type="predicted"/>
<dbReference type="AlphaFoldDB" id="A0A2D4IWM3"/>
<evidence type="ECO:0000256" key="1">
    <source>
        <dbReference type="SAM" id="Phobius"/>
    </source>
</evidence>
<dbReference type="EMBL" id="IACK01133970">
    <property type="protein sequence ID" value="LAA88484.1"/>
    <property type="molecule type" value="Transcribed_RNA"/>
</dbReference>